<comment type="caution">
    <text evidence="1">The sequence shown here is derived from an EMBL/GenBank/DDBJ whole genome shotgun (WGS) entry which is preliminary data.</text>
</comment>
<sequence length="1611" mass="176272">MDADDLEPAWRNMLRLDDAAWIRDHKIHDDVVFPAAGYVSMIGEAIRQINSDDIPIADFSLKQVDIRTALVLREDETKELVTRMRKVRLTTSLESSAWFEFCISSFNGETWVKHCTGQARASSDAVIQGEPELGEDHPRPVSSPAAWYRTMKAVGLNYGPQFQGLTNISAASATMTKDEDRKAAATIRDRSHDEQDRMAETKYQIHPTTIDYCLQTFMVAVASGLSRELNNLRMPTYIDQLYIRRGATSMRVGVSVGTSQGGLVRGTATAVSDGQVVLWMRGVELSSLGDTNTPTEGGSSPDDGVAAAQLVWKPDLDFADPSTLIESHGRVRDACVKVERLSLLCSLETLRRVRDLPVGTSLSHLEKFRTWLVAQRQRAVDGTYDHVPDAPTLASLGPEHLGAEMLAAQVAVDGTSGSEVGKVMVRSVEFAEAIFRGEIDSIEVLIQQSGLENVYIYMQSLCEYERYFELLGHSNPCLRILEIGAGTGGTTEGVLKGLTRPDSNGQPLRRYSQYDYTDVSVGFFGNAQQRFKDYENIQYRVLDITREPEAQGFEEGSYDLVLASNVLHATPSLQETLSNVRRLLKPGGKLFLQELSPVYRAINYIMGFLPGWWLGDMDGRPTEPYVVPSRWDSELRKTGFSGVDSAIFDDEAPYHLNANIIATAVLESPSQGTAPNGHVSILCTTRDSSIATQLHNTLADQGHDVTFTSLNDGPPENGCIISLLDLEEPFFYRMTSEKLSKLQSYLGGIAPSSALLWVTGLGQVGCKDPVYASTLGAARTIRSELAIDFATLELDLSRLPLRLYVDTIIGVCGKIERTCHLKGSGELDPDWEFASVDGEVLIPRYNWIGIDQDVQYIPGGSEAPADTSGDEEALQLSVGRPGQLQSLTWVAGEALPPLGPDQIEIEPRAVGLNFKDVLVAMGIVQGLKPGLGLECAGIIRRVGSEVQDLKVGDRVVAFDHGFFASRTITSSKLAAKIPDALTFEEAATMPCVYSTAMHALVQVGGLQSGQSVLIHSACGGVGIAAINICRMKGAEIFATVGNPEKAYFLMKEFGIRQDHIFHSRDGSFYTDLMEVTQGRGVDLVLNSLSGELLHTSWKCVAEFGKMLEIGKRDFVGRGQLAMDTFEANRMFVGVDMSQMAIGRPDMFKRVLGDCMRCFSQGLIDPIRPIKSFPASQVVDAFRYMQKGQHIGKIVVTMPGEGHASSASNLEIVRRAKSAHFRPDASYLLVGGLGGLGRAVSTWMIENGARSLVYLSRSGGESLQDKAFVRELSAQGCTAQVFKGDAACQQDVEKAIRDADRPIAGVLLMSMVLQDRAFLKLTLNDWHAAVAPKVNAAWAVHNALESTQTNLDFMVLFSSLSAVMGQIGQANYASGNTFLAAFAQYRHALSLPASVLDIGVMEDVGYVSENQGILEQFRSLGYYTLKEQGLLDALTFSIKNQEPRTVDTSQLLNSAEIVIGLRSLQPVSDPTTRVLWKRDRRMALAHLKRASSSAGDTATAASGSQDLAVFVSKVADQPHLIEQEETQEFLTKQIGARLYAFMFQPEEDLDVNLSLTALGIDSLVAIEIRNWWRQTFGLELSVLEIMSASSIKALGKLAIDGLRKEHRRDTGS</sequence>
<protein>
    <submittedName>
        <fullName evidence="1">Uncharacterized protein</fullName>
    </submittedName>
</protein>
<gene>
    <name evidence="1" type="ORF">ACCO45_000498</name>
</gene>
<organism evidence="1 2">
    <name type="scientific">Purpureocillium lilacinum</name>
    <name type="common">Paecilomyces lilacinus</name>
    <dbReference type="NCBI Taxonomy" id="33203"/>
    <lineage>
        <taxon>Eukaryota</taxon>
        <taxon>Fungi</taxon>
        <taxon>Dikarya</taxon>
        <taxon>Ascomycota</taxon>
        <taxon>Pezizomycotina</taxon>
        <taxon>Sordariomycetes</taxon>
        <taxon>Hypocreomycetidae</taxon>
        <taxon>Hypocreales</taxon>
        <taxon>Ophiocordycipitaceae</taxon>
        <taxon>Purpureocillium</taxon>
    </lineage>
</organism>
<evidence type="ECO:0000313" key="1">
    <source>
        <dbReference type="EMBL" id="KAL3963494.1"/>
    </source>
</evidence>
<dbReference type="Proteomes" id="UP001638806">
    <property type="component" value="Unassembled WGS sequence"/>
</dbReference>
<name>A0ACC4E6Y8_PURLI</name>
<proteinExistence type="predicted"/>
<reference evidence="1" key="1">
    <citation type="submission" date="2024-12" db="EMBL/GenBank/DDBJ databases">
        <title>Comparative genomics and development of molecular markers within Purpureocillium lilacinum and among Purpureocillium species.</title>
        <authorList>
            <person name="Yeh Z.-Y."/>
            <person name="Ni N.-T."/>
            <person name="Lo P.-H."/>
            <person name="Mushyakhwo K."/>
            <person name="Lin C.-F."/>
            <person name="Nai Y.-S."/>
        </authorList>
    </citation>
    <scope>NUCLEOTIDE SEQUENCE</scope>
    <source>
        <strain evidence="1">NCHU-NPUST-175</strain>
    </source>
</reference>
<keyword evidence="2" id="KW-1185">Reference proteome</keyword>
<evidence type="ECO:0000313" key="2">
    <source>
        <dbReference type="Proteomes" id="UP001638806"/>
    </source>
</evidence>
<dbReference type="EMBL" id="JBGNUJ010000002">
    <property type="protein sequence ID" value="KAL3963494.1"/>
    <property type="molecule type" value="Genomic_DNA"/>
</dbReference>
<accession>A0ACC4E6Y8</accession>